<dbReference type="PANTHER" id="PTHR24559:SF444">
    <property type="entry name" value="REVERSE TRANSCRIPTASE DOMAIN-CONTAINING PROTEIN"/>
    <property type="match status" value="1"/>
</dbReference>
<dbReference type="EMBL" id="SSTE01021314">
    <property type="protein sequence ID" value="KAA0032581.1"/>
    <property type="molecule type" value="Genomic_DNA"/>
</dbReference>
<dbReference type="InterPro" id="IPR000477">
    <property type="entry name" value="RT_dom"/>
</dbReference>
<protein>
    <submittedName>
        <fullName evidence="2">Ty3-gypsy retrotransposon protein</fullName>
    </submittedName>
</protein>
<dbReference type="Pfam" id="PF17919">
    <property type="entry name" value="RT_RNaseH_2"/>
    <property type="match status" value="1"/>
</dbReference>
<reference evidence="4 5" key="1">
    <citation type="submission" date="2019-08" db="EMBL/GenBank/DDBJ databases">
        <title>Draft genome sequences of two oriental melons (Cucumis melo L. var makuwa).</title>
        <authorList>
            <person name="Kwon S.-Y."/>
        </authorList>
    </citation>
    <scope>NUCLEOTIDE SEQUENCE [LARGE SCALE GENOMIC DNA]</scope>
    <source>
        <strain evidence="5">cv. Chang Bougi</strain>
        <strain evidence="4">cv. SW 3</strain>
        <tissue evidence="2">Leaf</tissue>
    </source>
</reference>
<dbReference type="PROSITE" id="PS50878">
    <property type="entry name" value="RT_POL"/>
    <property type="match status" value="1"/>
</dbReference>
<evidence type="ECO:0000313" key="5">
    <source>
        <dbReference type="Proteomes" id="UP000321947"/>
    </source>
</evidence>
<dbReference type="CDD" id="cd01647">
    <property type="entry name" value="RT_LTR"/>
    <property type="match status" value="1"/>
</dbReference>
<dbReference type="InterPro" id="IPR043502">
    <property type="entry name" value="DNA/RNA_pol_sf"/>
</dbReference>
<dbReference type="Gene3D" id="3.10.10.10">
    <property type="entry name" value="HIV Type 1 Reverse Transcriptase, subunit A, domain 1"/>
    <property type="match status" value="1"/>
</dbReference>
<evidence type="ECO:0000313" key="4">
    <source>
        <dbReference type="Proteomes" id="UP000321393"/>
    </source>
</evidence>
<evidence type="ECO:0000259" key="1">
    <source>
        <dbReference type="PROSITE" id="PS50878"/>
    </source>
</evidence>
<dbReference type="Proteomes" id="UP000321393">
    <property type="component" value="Unassembled WGS sequence"/>
</dbReference>
<dbReference type="OrthoDB" id="415724at2759"/>
<dbReference type="Pfam" id="PF00078">
    <property type="entry name" value="RVT_1"/>
    <property type="match status" value="1"/>
</dbReference>
<evidence type="ECO:0000313" key="2">
    <source>
        <dbReference type="EMBL" id="KAA0032581.1"/>
    </source>
</evidence>
<sequence>MKVVAWPGVEFVSAADNQDIPLTRVLGNPLRRHRTSLLLPSREEFLPLPVRRPSELHVGLEVEPLGSVLSVSTPSGKGACIICIPKVISAKKASKLLNQGTWDILASVVDTREPKVSLSSEPVVRQYPDVFPDELLGLPPPMEINFAIELEPDTAPISRAPYRMAPAELKELKVQLQELLDKGFIRPSVSPWGALVLFVKKKDESMRLCIDYRKLNKVTVKNRYPLPRIDDLFDQLQGATVFSKIDLRSGYQQLRIRNSNIPKTAFRSRYEHYEFIVMSFGLTNAPAVFMDLMNMVFKDFLDSFVIVFIDDILIYSKTEAEHEKHLHQVLETLRANRLYAKFSKCEFWLKKVSFLGHVVSSEGVSVDPTKIKAVTNWPRPSTISEIRSFLGLAACESSFQELKQKLVIALVLTVPDGSGSFVIYNDASKKGLGCVLMQQGKVIAYASRQLKSHEQNYPTHDQELAAVVFALKDMEALPKELNMRQRRWLELVKDYDCEILYHPGKANVVADALSRKVSHSTALITKQAPLLRDFERAEIVVSIGQVTSQLAQLSVQSTLRQRIIVAQLNDPYLVDKRCLVETGQGEDFSISSDDGLMFEGRLCVPEEVQSRQSF</sequence>
<name>A0A5A7SSQ0_CUCMM</name>
<dbReference type="EMBL" id="SSTD01006073">
    <property type="protein sequence ID" value="TYK20904.1"/>
    <property type="molecule type" value="Genomic_DNA"/>
</dbReference>
<organism evidence="2 4">
    <name type="scientific">Cucumis melo var. makuwa</name>
    <name type="common">Oriental melon</name>
    <dbReference type="NCBI Taxonomy" id="1194695"/>
    <lineage>
        <taxon>Eukaryota</taxon>
        <taxon>Viridiplantae</taxon>
        <taxon>Streptophyta</taxon>
        <taxon>Embryophyta</taxon>
        <taxon>Tracheophyta</taxon>
        <taxon>Spermatophyta</taxon>
        <taxon>Magnoliopsida</taxon>
        <taxon>eudicotyledons</taxon>
        <taxon>Gunneridae</taxon>
        <taxon>Pentapetalae</taxon>
        <taxon>rosids</taxon>
        <taxon>fabids</taxon>
        <taxon>Cucurbitales</taxon>
        <taxon>Cucurbitaceae</taxon>
        <taxon>Benincaseae</taxon>
        <taxon>Cucumis</taxon>
    </lineage>
</organism>
<proteinExistence type="predicted"/>
<dbReference type="Gene3D" id="3.10.20.370">
    <property type="match status" value="1"/>
</dbReference>
<dbReference type="InterPro" id="IPR043128">
    <property type="entry name" value="Rev_trsase/Diguanyl_cyclase"/>
</dbReference>
<dbReference type="InterPro" id="IPR053134">
    <property type="entry name" value="RNA-dir_DNA_polymerase"/>
</dbReference>
<dbReference type="Proteomes" id="UP000321947">
    <property type="component" value="Unassembled WGS sequence"/>
</dbReference>
<accession>A0A5A7SSQ0</accession>
<dbReference type="InterPro" id="IPR041577">
    <property type="entry name" value="RT_RNaseH_2"/>
</dbReference>
<dbReference type="SUPFAM" id="SSF56672">
    <property type="entry name" value="DNA/RNA polymerases"/>
    <property type="match status" value="1"/>
</dbReference>
<dbReference type="Gene3D" id="3.30.70.270">
    <property type="match status" value="1"/>
</dbReference>
<dbReference type="CDD" id="cd09274">
    <property type="entry name" value="RNase_HI_RT_Ty3"/>
    <property type="match status" value="1"/>
</dbReference>
<evidence type="ECO:0000313" key="3">
    <source>
        <dbReference type="EMBL" id="TYK20904.1"/>
    </source>
</evidence>
<feature type="domain" description="Reverse transcriptase" evidence="1">
    <location>
        <begin position="180"/>
        <end position="359"/>
    </location>
</feature>
<comment type="caution">
    <text evidence="2">The sequence shown here is derived from an EMBL/GenBank/DDBJ whole genome shotgun (WGS) entry which is preliminary data.</text>
</comment>
<dbReference type="PANTHER" id="PTHR24559">
    <property type="entry name" value="TRANSPOSON TY3-I GAG-POL POLYPROTEIN"/>
    <property type="match status" value="1"/>
</dbReference>
<gene>
    <name evidence="3" type="ORF">E5676_scaffold284G00420</name>
    <name evidence="2" type="ORF">E6C27_scaffold43053G00460</name>
</gene>
<dbReference type="AlphaFoldDB" id="A0A5A7SSQ0"/>